<comment type="similarity">
    <text evidence="7 8">Belongs to the MPDU1 (TC 2.A.43.3) family.</text>
</comment>
<dbReference type="AlphaFoldDB" id="A0A4S2N6W8"/>
<evidence type="ECO:0000256" key="8">
    <source>
        <dbReference type="PIRNR" id="PIRNR023381"/>
    </source>
</evidence>
<evidence type="ECO:0000256" key="6">
    <source>
        <dbReference type="ARBA" id="ARBA00023136"/>
    </source>
</evidence>
<keyword evidence="3 8" id="KW-0812">Transmembrane</keyword>
<evidence type="ECO:0000256" key="5">
    <source>
        <dbReference type="ARBA" id="ARBA00022989"/>
    </source>
</evidence>
<dbReference type="STRING" id="341454.A0A4S2N6W8"/>
<sequence length="283" mass="30240">MDVLFRTVDPVVGVLRPYLTPITTSLPAPIRDFAVSQVGLQCYHTTIERLDLVSSPECSKLLVSKTIGVGIVALSVFVKIPQLLKLLSSRSARGVSFASYLLETAAQVITLAYNTRQGNPFSTYGEIAILALQNILVAALVLEFQGRRAAAAVFVAGIASAGYALFDDKIVDARMLQFAQAATIPLGLMSKVPQIWTVAKEKSTGQLSAFAVFNYLFGSLARVFTTATEVDDPVILYGFVGGAVLNVILAAQMVYYWNSGTKLGSGQPARKPASSKGKGKKKA</sequence>
<keyword evidence="6 8" id="KW-0472">Membrane</keyword>
<dbReference type="SMART" id="SM00679">
    <property type="entry name" value="CTNS"/>
    <property type="match status" value="2"/>
</dbReference>
<keyword evidence="4" id="KW-0677">Repeat</keyword>
<gene>
    <name evidence="11" type="ORF">EX30DRAFT_313875</name>
</gene>
<evidence type="ECO:0000256" key="9">
    <source>
        <dbReference type="SAM" id="MobiDB-lite"/>
    </source>
</evidence>
<dbReference type="PANTHER" id="PTHR12226">
    <property type="entry name" value="MANNOSE-P-DOLICHOL UTILIZATION DEFECT 1 LEC35 -RELATED"/>
    <property type="match status" value="1"/>
</dbReference>
<protein>
    <recommendedName>
        <fullName evidence="8">Mannose-P-dolichol utilization defect 1 protein homolog</fullName>
    </recommendedName>
</protein>
<dbReference type="PIRSF" id="PIRSF023381">
    <property type="entry name" value="MannP-dilichol_defect-1p"/>
    <property type="match status" value="1"/>
</dbReference>
<dbReference type="Pfam" id="PF04193">
    <property type="entry name" value="PQ-loop"/>
    <property type="match status" value="2"/>
</dbReference>
<dbReference type="PANTHER" id="PTHR12226:SF2">
    <property type="entry name" value="MANNOSE-P-DOLICHOL UTILIZATION DEFECT 1 PROTEIN"/>
    <property type="match status" value="1"/>
</dbReference>
<evidence type="ECO:0000256" key="2">
    <source>
        <dbReference type="ARBA" id="ARBA00022448"/>
    </source>
</evidence>
<evidence type="ECO:0000313" key="11">
    <source>
        <dbReference type="EMBL" id="TGZ85007.1"/>
    </source>
</evidence>
<comment type="subcellular location">
    <subcellularLocation>
        <location evidence="1 8">Membrane</location>
        <topology evidence="1 8">Multi-pass membrane protein</topology>
    </subcellularLocation>
</comment>
<reference evidence="11 12" key="1">
    <citation type="submission" date="2019-04" db="EMBL/GenBank/DDBJ databases">
        <title>Comparative genomics and transcriptomics to analyze fruiting body development in filamentous ascomycetes.</title>
        <authorList>
            <consortium name="DOE Joint Genome Institute"/>
            <person name="Lutkenhaus R."/>
            <person name="Traeger S."/>
            <person name="Breuer J."/>
            <person name="Kuo A."/>
            <person name="Lipzen A."/>
            <person name="Pangilinan J."/>
            <person name="Dilworth D."/>
            <person name="Sandor L."/>
            <person name="Poggeler S."/>
            <person name="Barry K."/>
            <person name="Grigoriev I.V."/>
            <person name="Nowrousian M."/>
        </authorList>
    </citation>
    <scope>NUCLEOTIDE SEQUENCE [LARGE SCALE GENOMIC DNA]</scope>
    <source>
        <strain evidence="11 12">CBS 389.68</strain>
    </source>
</reference>
<evidence type="ECO:0000256" key="1">
    <source>
        <dbReference type="ARBA" id="ARBA00004141"/>
    </source>
</evidence>
<proteinExistence type="inferred from homology"/>
<evidence type="ECO:0000313" key="12">
    <source>
        <dbReference type="Proteomes" id="UP000298138"/>
    </source>
</evidence>
<dbReference type="Proteomes" id="UP000298138">
    <property type="component" value="Unassembled WGS sequence"/>
</dbReference>
<evidence type="ECO:0000256" key="10">
    <source>
        <dbReference type="SAM" id="Phobius"/>
    </source>
</evidence>
<feature type="region of interest" description="Disordered" evidence="9">
    <location>
        <begin position="263"/>
        <end position="283"/>
    </location>
</feature>
<evidence type="ECO:0000256" key="4">
    <source>
        <dbReference type="ARBA" id="ARBA00022737"/>
    </source>
</evidence>
<feature type="transmembrane region" description="Helical" evidence="10">
    <location>
        <begin position="234"/>
        <end position="257"/>
    </location>
</feature>
<keyword evidence="12" id="KW-1185">Reference proteome</keyword>
<organism evidence="11 12">
    <name type="scientific">Ascodesmis nigricans</name>
    <dbReference type="NCBI Taxonomy" id="341454"/>
    <lineage>
        <taxon>Eukaryota</taxon>
        <taxon>Fungi</taxon>
        <taxon>Dikarya</taxon>
        <taxon>Ascomycota</taxon>
        <taxon>Pezizomycotina</taxon>
        <taxon>Pezizomycetes</taxon>
        <taxon>Pezizales</taxon>
        <taxon>Ascodesmidaceae</taxon>
        <taxon>Ascodesmis</taxon>
    </lineage>
</organism>
<evidence type="ECO:0000256" key="3">
    <source>
        <dbReference type="ARBA" id="ARBA00022692"/>
    </source>
</evidence>
<name>A0A4S2N6W8_9PEZI</name>
<keyword evidence="2" id="KW-0813">Transport</keyword>
<dbReference type="Gene3D" id="1.20.1280.290">
    <property type="match status" value="2"/>
</dbReference>
<keyword evidence="5 8" id="KW-1133">Transmembrane helix</keyword>
<dbReference type="InParanoid" id="A0A4S2N6W8"/>
<dbReference type="InterPro" id="IPR016817">
    <property type="entry name" value="MannP-dilichol_defect-1"/>
</dbReference>
<dbReference type="OrthoDB" id="271506at2759"/>
<dbReference type="InterPro" id="IPR006603">
    <property type="entry name" value="PQ-loop_rpt"/>
</dbReference>
<accession>A0A4S2N6W8</accession>
<dbReference type="GO" id="GO:0016020">
    <property type="term" value="C:membrane"/>
    <property type="evidence" value="ECO:0007669"/>
    <property type="project" value="UniProtKB-SubCell"/>
</dbReference>
<evidence type="ECO:0000256" key="7">
    <source>
        <dbReference type="ARBA" id="ARBA00038475"/>
    </source>
</evidence>
<feature type="transmembrane region" description="Helical" evidence="10">
    <location>
        <begin position="149"/>
        <end position="166"/>
    </location>
</feature>
<dbReference type="EMBL" id="ML220112">
    <property type="protein sequence ID" value="TGZ85007.1"/>
    <property type="molecule type" value="Genomic_DNA"/>
</dbReference>